<dbReference type="EMBL" id="MLCB01000139">
    <property type="protein sequence ID" value="OJI93587.1"/>
    <property type="molecule type" value="Genomic_DNA"/>
</dbReference>
<dbReference type="InterPro" id="IPR027417">
    <property type="entry name" value="P-loop_NTPase"/>
</dbReference>
<dbReference type="Proteomes" id="UP000184514">
    <property type="component" value="Unassembled WGS sequence"/>
</dbReference>
<evidence type="ECO:0000259" key="1">
    <source>
        <dbReference type="Pfam" id="PF12705"/>
    </source>
</evidence>
<dbReference type="RefSeq" id="WP_072630771.1">
    <property type="nucleotide sequence ID" value="NZ_MLCB01000139.1"/>
</dbReference>
<keyword evidence="3" id="KW-1185">Reference proteome</keyword>
<dbReference type="Pfam" id="PF12705">
    <property type="entry name" value="PDDEXK_1"/>
    <property type="match status" value="1"/>
</dbReference>
<dbReference type="InterPro" id="IPR038726">
    <property type="entry name" value="PDDEXK_AddAB-type"/>
</dbReference>
<feature type="domain" description="PD-(D/E)XK endonuclease-like" evidence="1">
    <location>
        <begin position="714"/>
        <end position="934"/>
    </location>
</feature>
<dbReference type="SUPFAM" id="SSF52540">
    <property type="entry name" value="P-loop containing nucleoside triphosphate hydrolases"/>
    <property type="match status" value="1"/>
</dbReference>
<proteinExistence type="predicted"/>
<accession>A0A1L9NWC7</accession>
<dbReference type="STRING" id="696762.PFRI_22160"/>
<comment type="caution">
    <text evidence="2">The sequence shown here is derived from an EMBL/GenBank/DDBJ whole genome shotgun (WGS) entry which is preliminary data.</text>
</comment>
<organism evidence="2 3">
    <name type="scientific">Planktotalea frisia</name>
    <dbReference type="NCBI Taxonomy" id="696762"/>
    <lineage>
        <taxon>Bacteria</taxon>
        <taxon>Pseudomonadati</taxon>
        <taxon>Pseudomonadota</taxon>
        <taxon>Alphaproteobacteria</taxon>
        <taxon>Rhodobacterales</taxon>
        <taxon>Paracoccaceae</taxon>
        <taxon>Planktotalea</taxon>
    </lineage>
</organism>
<evidence type="ECO:0000313" key="2">
    <source>
        <dbReference type="EMBL" id="OJI93587.1"/>
    </source>
</evidence>
<protein>
    <submittedName>
        <fullName evidence="2">PD-(D/E)XK nuclease superfamily protein</fullName>
    </submittedName>
</protein>
<dbReference type="OrthoDB" id="9780606at2"/>
<dbReference type="InterPro" id="IPR014153">
    <property type="entry name" value="Ds_break_AddB"/>
</dbReference>
<reference evidence="2 3" key="1">
    <citation type="submission" date="2016-10" db="EMBL/GenBank/DDBJ databases">
        <title>Genome sequence of Planktotalea frisia SH6-1.</title>
        <authorList>
            <person name="Poehlein A."/>
            <person name="Bakenhus I."/>
            <person name="Voget S."/>
            <person name="Brinkhoff T."/>
            <person name="Simon M."/>
        </authorList>
    </citation>
    <scope>NUCLEOTIDE SEQUENCE [LARGE SCALE GENOMIC DNA]</scope>
    <source>
        <strain evidence="2 3">SH6-1</strain>
    </source>
</reference>
<name>A0A1L9NWC7_9RHOB</name>
<evidence type="ECO:0000313" key="3">
    <source>
        <dbReference type="Proteomes" id="UP000184514"/>
    </source>
</evidence>
<dbReference type="NCBIfam" id="TIGR02786">
    <property type="entry name" value="addB_alphas"/>
    <property type="match status" value="1"/>
</dbReference>
<dbReference type="AlphaFoldDB" id="A0A1L9NWC7"/>
<gene>
    <name evidence="2" type="ORF">PFRI_22160</name>
</gene>
<sequence length="980" mass="108432">MFDTQESARVFALELGVDFPKALVYGVMDRMKSKAPEDMARVHLIVNTARMRRRVSALFLDGGAHFLPRITLLSDLGKDPKFHEIPPSISPLARRVELISLVDALLRQNPSLAARSSLFDLAESLAVLMDEMQGEGVTLNDISQLEVSDISGHWKRAQEFIGIVGQFLDLSQEQPDSEERARAVVLAQIEEWHLNPPDHPVILAGSTGSRGTTSLLMKTVANLPQGAVILPGFDVDMPAEVWEELIAEHPARLAPEDHPQYRFASFLQSLALHPKRVPMWGTTPSADTRRNAVVSLALRPVPVTDGWLRDGPDLGDLPSAMQNVTLVEAQNTREEALAIAMRLRRAASEGKTTALITPDRMLTRQVTAALDRWNIKPDDSAGTPLQLSPPGRFLRHVLELFTRPLDAEALLTLLKHPLTHRGSDRGDHLRLTRELELSIRRYGPAFPTADSLNAWAKKNKRDGAKEWSNWVAQTFCDLTCEGPQNAVNLAEQHIDLAERISQGATGSGTGELWQEAAGRAALAQWHALQPVLDALPDLSARDYADLFGGILSRGEVRKPDLGHPNVLIWGTLEARVQGADLLILAGLNEGSWPEAPKPDPWLNRRMRAGAGLLLPERRVGLSAHDFQQAIAAQEVWLTRSQRSDDAQTVPSRWLNRLTNLMGGLPDQNGPEAIKQMQARGTEWLQRAALLETPIKSAAAARPSPRPAVNARPNQLSVTEIKTLVRDPYAIYAKHVLKLAPLDSLVKTADARLRGIAVHQVFEDFVRSWDSANTADDLMAHAKRIFDSDVDWPSARLMWAARIARLADEFVAEERDRQANAVSTKLEVEGKSVLSDLGFTLTVKADRIDLDARSGAHLYDYKTGQIPTKPQQIAFDMQLLLEAAMAERGDFDGIHPRHVEGATYLGVGSGVKSVQAPLDEKPTAQVWSELHKLIADYQEPNKGYTARRAMEKSKSFGRYDQLARFGEWDETTMPDDDGVKP</sequence>